<evidence type="ECO:0000259" key="6">
    <source>
        <dbReference type="Pfam" id="PF02826"/>
    </source>
</evidence>
<dbReference type="InterPro" id="IPR006139">
    <property type="entry name" value="D-isomer_2_OHA_DH_cat_dom"/>
</dbReference>
<evidence type="ECO:0000256" key="2">
    <source>
        <dbReference type="ARBA" id="ARBA00023002"/>
    </source>
</evidence>
<keyword evidence="8" id="KW-1185">Reference proteome</keyword>
<dbReference type="SUPFAM" id="SSF51735">
    <property type="entry name" value="NAD(P)-binding Rossmann-fold domains"/>
    <property type="match status" value="1"/>
</dbReference>
<evidence type="ECO:0000313" key="7">
    <source>
        <dbReference type="EMBL" id="MFE1754215.1"/>
    </source>
</evidence>
<protein>
    <submittedName>
        <fullName evidence="7">2-hydroxyacid dehydrogenase</fullName>
    </submittedName>
</protein>
<evidence type="ECO:0000256" key="4">
    <source>
        <dbReference type="RuleBase" id="RU003719"/>
    </source>
</evidence>
<feature type="domain" description="D-isomer specific 2-hydroxyacid dehydrogenase catalytic" evidence="5">
    <location>
        <begin position="47"/>
        <end position="327"/>
    </location>
</feature>
<dbReference type="PANTHER" id="PTHR42789">
    <property type="entry name" value="D-ISOMER SPECIFIC 2-HYDROXYACID DEHYDROGENASE FAMILY PROTEIN (AFU_ORTHOLOGUE AFUA_6G10090)"/>
    <property type="match status" value="1"/>
</dbReference>
<sequence length="334" mass="35087">MYVDALAEACGPDFGPVSGVEWPGSKAEQHAVQQAMEWRGPEAATVSGELLEAVGEAEVLAVHFAPVSRAVLRAAPALRAVCVARAGLENVDVAAATALGVGVVPVHGRNATAVAELAVGLMLAEARDIARVDASVKAGGWQKPPGPGREIGGSTVGMVGFGQVGRAFATVLRGFGSRLIAYDPYVTDAVVSRYSVTRVDSLDTVFRESDFVQVFARLTAETECFLGAAQFALMKPTAYLVNTARSRLIDTSALYDTLAARRIAGAGLDVHDQEPLPADSPWRRLDNVTITTHFAGDTTTTSLRSARLVAEAIAELAATNRCVSAVNARELGWV</sequence>
<gene>
    <name evidence="7" type="ORF">ACFW88_27350</name>
</gene>
<dbReference type="Pfam" id="PF02826">
    <property type="entry name" value="2-Hacid_dh_C"/>
    <property type="match status" value="1"/>
</dbReference>
<dbReference type="SUPFAM" id="SSF52283">
    <property type="entry name" value="Formate/glycerate dehydrogenase catalytic domain-like"/>
    <property type="match status" value="1"/>
</dbReference>
<dbReference type="EMBL" id="JBHYTS010000054">
    <property type="protein sequence ID" value="MFE1754215.1"/>
    <property type="molecule type" value="Genomic_DNA"/>
</dbReference>
<keyword evidence="3" id="KW-0520">NAD</keyword>
<comment type="caution">
    <text evidence="7">The sequence shown here is derived from an EMBL/GenBank/DDBJ whole genome shotgun (WGS) entry which is preliminary data.</text>
</comment>
<dbReference type="Pfam" id="PF00389">
    <property type="entry name" value="2-Hacid_dh"/>
    <property type="match status" value="1"/>
</dbReference>
<evidence type="ECO:0000259" key="5">
    <source>
        <dbReference type="Pfam" id="PF00389"/>
    </source>
</evidence>
<dbReference type="InterPro" id="IPR036291">
    <property type="entry name" value="NAD(P)-bd_dom_sf"/>
</dbReference>
<comment type="similarity">
    <text evidence="1 4">Belongs to the D-isomer specific 2-hydroxyacid dehydrogenase family.</text>
</comment>
<name>A0ABW6HC63_9ACTN</name>
<feature type="domain" description="D-isomer specific 2-hydroxyacid dehydrogenase NAD-binding" evidence="6">
    <location>
        <begin position="119"/>
        <end position="295"/>
    </location>
</feature>
<dbReference type="InterPro" id="IPR006140">
    <property type="entry name" value="D-isomer_DH_NAD-bd"/>
</dbReference>
<proteinExistence type="inferred from homology"/>
<dbReference type="PANTHER" id="PTHR42789:SF1">
    <property type="entry name" value="D-ISOMER SPECIFIC 2-HYDROXYACID DEHYDROGENASE FAMILY PROTEIN (AFU_ORTHOLOGUE AFUA_6G10090)"/>
    <property type="match status" value="1"/>
</dbReference>
<keyword evidence="2 4" id="KW-0560">Oxidoreductase</keyword>
<accession>A0ABW6HC63</accession>
<evidence type="ECO:0000256" key="3">
    <source>
        <dbReference type="ARBA" id="ARBA00023027"/>
    </source>
</evidence>
<evidence type="ECO:0000256" key="1">
    <source>
        <dbReference type="ARBA" id="ARBA00005854"/>
    </source>
</evidence>
<dbReference type="CDD" id="cd12171">
    <property type="entry name" value="2-Hacid_dh_10"/>
    <property type="match status" value="1"/>
</dbReference>
<organism evidence="7 8">
    <name type="scientific">Streptomyces anandii</name>
    <dbReference type="NCBI Taxonomy" id="285454"/>
    <lineage>
        <taxon>Bacteria</taxon>
        <taxon>Bacillati</taxon>
        <taxon>Actinomycetota</taxon>
        <taxon>Actinomycetes</taxon>
        <taxon>Kitasatosporales</taxon>
        <taxon>Streptomycetaceae</taxon>
        <taxon>Streptomyces</taxon>
    </lineage>
</organism>
<evidence type="ECO:0000313" key="8">
    <source>
        <dbReference type="Proteomes" id="UP001599756"/>
    </source>
</evidence>
<dbReference type="InterPro" id="IPR050857">
    <property type="entry name" value="D-2-hydroxyacid_DH"/>
</dbReference>
<dbReference type="Proteomes" id="UP001599756">
    <property type="component" value="Unassembled WGS sequence"/>
</dbReference>
<reference evidence="7 8" key="1">
    <citation type="submission" date="2024-09" db="EMBL/GenBank/DDBJ databases">
        <title>The Natural Products Discovery Center: Release of the First 8490 Sequenced Strains for Exploring Actinobacteria Biosynthetic Diversity.</title>
        <authorList>
            <person name="Kalkreuter E."/>
            <person name="Kautsar S.A."/>
            <person name="Yang D."/>
            <person name="Bader C.D."/>
            <person name="Teijaro C.N."/>
            <person name="Fluegel L."/>
            <person name="Davis C.M."/>
            <person name="Simpson J.R."/>
            <person name="Lauterbach L."/>
            <person name="Steele A.D."/>
            <person name="Gui C."/>
            <person name="Meng S."/>
            <person name="Li G."/>
            <person name="Viehrig K."/>
            <person name="Ye F."/>
            <person name="Su P."/>
            <person name="Kiefer A.F."/>
            <person name="Nichols A."/>
            <person name="Cepeda A.J."/>
            <person name="Yan W."/>
            <person name="Fan B."/>
            <person name="Jiang Y."/>
            <person name="Adhikari A."/>
            <person name="Zheng C.-J."/>
            <person name="Schuster L."/>
            <person name="Cowan T.M."/>
            <person name="Smanski M.J."/>
            <person name="Chevrette M.G."/>
            <person name="De Carvalho L.P.S."/>
            <person name="Shen B."/>
        </authorList>
    </citation>
    <scope>NUCLEOTIDE SEQUENCE [LARGE SCALE GENOMIC DNA]</scope>
    <source>
        <strain evidence="7 8">NPDC059500</strain>
    </source>
</reference>
<dbReference type="RefSeq" id="WP_381829830.1">
    <property type="nucleotide sequence ID" value="NZ_JBHYTS010000054.1"/>
</dbReference>
<dbReference type="Gene3D" id="3.40.50.720">
    <property type="entry name" value="NAD(P)-binding Rossmann-like Domain"/>
    <property type="match status" value="2"/>
</dbReference>